<dbReference type="SFLD" id="SFLDS00029">
    <property type="entry name" value="Radical_SAM"/>
    <property type="match status" value="1"/>
</dbReference>
<dbReference type="InterPro" id="IPR000385">
    <property type="entry name" value="MoaA_NifB_PqqE_Fe-S-bd_CS"/>
</dbReference>
<name>A0A2G9XC22_UNCKA</name>
<sequence>MKRLTKSKYLKVVKRGREFAVYNSIVSGSLLIVDQEALELLEKFSVPTDPEVLSKQYPRVDIVLVIKQYLKANILIQENVDERERIKRDYIIHISNLKEGKSLRGLILEITKNCNFRCTYCFARELSLHGDRLKSSHMSVSIAKKAVGLFIENAIKNEQSEIEIGFMGGEPLMCRKVIREIVYLTTSLVHDKGHRMKIHYSITTNASLVNKEIANFLKEYNIRTSVSLDGPKELNDVCRVYPDGRGAFNDIIKGLKLLVAAGNEVTVLTTLTDKNFDLLNVGFVDFLISLGVKNWGLNLEDMKSMLNRDASGIIQKLIHLTGYALERNLNTAGMWFKPVFNMINQTKSYCKATEGAYISVEPDGKIFSCSRTAKPIGNIAHFNDLFISDKYRSMGSRVIGGLSECCGCEVEGQCLGGCVAINRPEGCRNSCGLTGYNKDACSFTKKIVRTILADGSLKLIE</sequence>
<organism evidence="9 10">
    <name type="scientific">candidate division WWE3 bacterium CG23_combo_of_CG06-09_8_20_14_all_40_14</name>
    <dbReference type="NCBI Taxonomy" id="1975095"/>
    <lineage>
        <taxon>Bacteria</taxon>
        <taxon>Katanobacteria</taxon>
    </lineage>
</organism>
<gene>
    <name evidence="9" type="ORF">COX53_01930</name>
</gene>
<evidence type="ECO:0000256" key="3">
    <source>
        <dbReference type="ARBA" id="ARBA00022691"/>
    </source>
</evidence>
<dbReference type="Gene3D" id="3.20.20.70">
    <property type="entry name" value="Aldolase class I"/>
    <property type="match status" value="1"/>
</dbReference>
<evidence type="ECO:0000256" key="2">
    <source>
        <dbReference type="ARBA" id="ARBA00022485"/>
    </source>
</evidence>
<dbReference type="InterPro" id="IPR006638">
    <property type="entry name" value="Elp3/MiaA/NifB-like_rSAM"/>
</dbReference>
<dbReference type="SUPFAM" id="SSF102114">
    <property type="entry name" value="Radical SAM enzymes"/>
    <property type="match status" value="1"/>
</dbReference>
<proteinExistence type="inferred from homology"/>
<dbReference type="Pfam" id="PF04055">
    <property type="entry name" value="Radical_SAM"/>
    <property type="match status" value="1"/>
</dbReference>
<dbReference type="GO" id="GO:0046872">
    <property type="term" value="F:metal ion binding"/>
    <property type="evidence" value="ECO:0007669"/>
    <property type="project" value="UniProtKB-KW"/>
</dbReference>
<feature type="domain" description="Radical SAM core" evidence="8">
    <location>
        <begin position="100"/>
        <end position="370"/>
    </location>
</feature>
<dbReference type="GO" id="GO:0051539">
    <property type="term" value="F:4 iron, 4 sulfur cluster binding"/>
    <property type="evidence" value="ECO:0007669"/>
    <property type="project" value="UniProtKB-KW"/>
</dbReference>
<dbReference type="InterPro" id="IPR058240">
    <property type="entry name" value="rSAM_sf"/>
</dbReference>
<dbReference type="PROSITE" id="PS01305">
    <property type="entry name" value="MOAA_NIFB_PQQE"/>
    <property type="match status" value="1"/>
</dbReference>
<dbReference type="InterPro" id="IPR007197">
    <property type="entry name" value="rSAM"/>
</dbReference>
<comment type="similarity">
    <text evidence="7">Belongs to the radical SAM superfamily. Anaerobic sulfatase-maturating enzyme family.</text>
</comment>
<evidence type="ECO:0000256" key="5">
    <source>
        <dbReference type="ARBA" id="ARBA00023004"/>
    </source>
</evidence>
<dbReference type="PANTHER" id="PTHR43273:SF3">
    <property type="entry name" value="ANAEROBIC SULFATASE-MATURATING ENZYME HOMOLOG ASLB-RELATED"/>
    <property type="match status" value="1"/>
</dbReference>
<dbReference type="AlphaFoldDB" id="A0A2G9XC22"/>
<dbReference type="GO" id="GO:0032324">
    <property type="term" value="P:molybdopterin cofactor biosynthetic process"/>
    <property type="evidence" value="ECO:0007669"/>
    <property type="project" value="UniProtKB-ARBA"/>
</dbReference>
<dbReference type="SFLD" id="SFLDG01067">
    <property type="entry name" value="SPASM/twitch_domain_containing"/>
    <property type="match status" value="1"/>
</dbReference>
<evidence type="ECO:0000259" key="8">
    <source>
        <dbReference type="PROSITE" id="PS51918"/>
    </source>
</evidence>
<dbReference type="SFLD" id="SFLDG01386">
    <property type="entry name" value="main_SPASM_domain-containing"/>
    <property type="match status" value="1"/>
</dbReference>
<accession>A0A2G9XC22</accession>
<evidence type="ECO:0000256" key="6">
    <source>
        <dbReference type="ARBA" id="ARBA00023014"/>
    </source>
</evidence>
<keyword evidence="5" id="KW-0408">Iron</keyword>
<dbReference type="InterPro" id="IPR023867">
    <property type="entry name" value="Sulphatase_maturase_rSAM"/>
</dbReference>
<evidence type="ECO:0000256" key="1">
    <source>
        <dbReference type="ARBA" id="ARBA00001966"/>
    </source>
</evidence>
<evidence type="ECO:0000256" key="7">
    <source>
        <dbReference type="ARBA" id="ARBA00023601"/>
    </source>
</evidence>
<evidence type="ECO:0000313" key="10">
    <source>
        <dbReference type="Proteomes" id="UP000231388"/>
    </source>
</evidence>
<evidence type="ECO:0000256" key="4">
    <source>
        <dbReference type="ARBA" id="ARBA00022723"/>
    </source>
</evidence>
<reference evidence="9 10" key="1">
    <citation type="submission" date="2017-09" db="EMBL/GenBank/DDBJ databases">
        <title>Depth-based differentiation of microbial function through sediment-hosted aquifers and enrichment of novel symbionts in the deep terrestrial subsurface.</title>
        <authorList>
            <person name="Probst A.J."/>
            <person name="Ladd B."/>
            <person name="Jarett J.K."/>
            <person name="Geller-Mcgrath D.E."/>
            <person name="Sieber C.M."/>
            <person name="Emerson J.B."/>
            <person name="Anantharaman K."/>
            <person name="Thomas B.C."/>
            <person name="Malmstrom R."/>
            <person name="Stieglmeier M."/>
            <person name="Klingl A."/>
            <person name="Woyke T."/>
            <person name="Ryan C.M."/>
            <person name="Banfield J.F."/>
        </authorList>
    </citation>
    <scope>NUCLEOTIDE SEQUENCE [LARGE SCALE GENOMIC DNA]</scope>
    <source>
        <strain evidence="9">CG23_combo_of_CG06-09_8_20_14_all_40_14</strain>
    </source>
</reference>
<keyword evidence="2" id="KW-0004">4Fe-4S</keyword>
<dbReference type="CDD" id="cd01335">
    <property type="entry name" value="Radical_SAM"/>
    <property type="match status" value="1"/>
</dbReference>
<keyword evidence="6" id="KW-0411">Iron-sulfur</keyword>
<comment type="cofactor">
    <cofactor evidence="1">
        <name>[4Fe-4S] cluster</name>
        <dbReference type="ChEBI" id="CHEBI:49883"/>
    </cofactor>
</comment>
<dbReference type="PANTHER" id="PTHR43273">
    <property type="entry name" value="ANAEROBIC SULFATASE-MATURATING ENZYME HOMOLOG ASLB-RELATED"/>
    <property type="match status" value="1"/>
</dbReference>
<dbReference type="SMART" id="SM00729">
    <property type="entry name" value="Elp3"/>
    <property type="match status" value="1"/>
</dbReference>
<dbReference type="Proteomes" id="UP000231388">
    <property type="component" value="Unassembled WGS sequence"/>
</dbReference>
<dbReference type="GO" id="GO:0016491">
    <property type="term" value="F:oxidoreductase activity"/>
    <property type="evidence" value="ECO:0007669"/>
    <property type="project" value="InterPro"/>
</dbReference>
<dbReference type="InterPro" id="IPR013785">
    <property type="entry name" value="Aldolase_TIM"/>
</dbReference>
<dbReference type="EMBL" id="PCQY01000024">
    <property type="protein sequence ID" value="PIP04538.1"/>
    <property type="molecule type" value="Genomic_DNA"/>
</dbReference>
<keyword evidence="4" id="KW-0479">Metal-binding</keyword>
<comment type="caution">
    <text evidence="9">The sequence shown here is derived from an EMBL/GenBank/DDBJ whole genome shotgun (WGS) entry which is preliminary data.</text>
</comment>
<evidence type="ECO:0000313" key="9">
    <source>
        <dbReference type="EMBL" id="PIP04538.1"/>
    </source>
</evidence>
<protein>
    <recommendedName>
        <fullName evidence="8">Radical SAM core domain-containing protein</fullName>
    </recommendedName>
</protein>
<dbReference type="PROSITE" id="PS51918">
    <property type="entry name" value="RADICAL_SAM"/>
    <property type="match status" value="1"/>
</dbReference>
<keyword evidence="3" id="KW-0949">S-adenosyl-L-methionine</keyword>
<dbReference type="SFLD" id="SFLDG01384">
    <property type="entry name" value="thioether_bond_formation_requi"/>
    <property type="match status" value="1"/>
</dbReference>